<dbReference type="AlphaFoldDB" id="A0A366HNT0"/>
<reference evidence="2 3" key="1">
    <citation type="submission" date="2018-06" db="EMBL/GenBank/DDBJ databases">
        <title>Genomic Encyclopedia of Type Strains, Phase IV (KMG-IV): sequencing the most valuable type-strain genomes for metagenomic binning, comparative biology and taxonomic classification.</title>
        <authorList>
            <person name="Goeker M."/>
        </authorList>
    </citation>
    <scope>NUCLEOTIDE SEQUENCE [LARGE SCALE GENOMIC DNA]</scope>
    <source>
        <strain evidence="2 3">DSM 25532</strain>
    </source>
</reference>
<feature type="region of interest" description="Disordered" evidence="1">
    <location>
        <begin position="298"/>
        <end position="318"/>
    </location>
</feature>
<dbReference type="InterPro" id="IPR008775">
    <property type="entry name" value="Phytyl_CoA_dOase-like"/>
</dbReference>
<dbReference type="PANTHER" id="PTHR37563:SF2">
    <property type="entry name" value="PHYTANOYL-COA DIOXYGENASE FAMILY PROTEIN (AFU_ORTHOLOGUE AFUA_2G03330)"/>
    <property type="match status" value="1"/>
</dbReference>
<sequence length="318" mass="36426">MDAETPGQLFEISVTDAERDQHVLFPETLRLATLLLHTRGYVILRGGMPVQIAEEAAERFRQIHADCMASREGDGWWQVGHQTKAVFWERNHRWRIFPKLTGAFANEWILANPFALQILEQLLGEGIYCKFVSSDTCMKGTTLQSPHREMGGGNTWEAQSFIVNVPLGVCGLHNGPLEVWPGGSHLWRNELLRRLEVNDDVQDGRNPEFEWFATLFPSRKVELFPGDLLIRDPGLMHRGTVNESEQPRSMLTISYFREGFTHDYGNPEHNLDRELWEMLEPRVKRLFAYVFEGGVPTVRPPSTSPQMTDAQVSPLWED</sequence>
<accession>A0A366HNT0</accession>
<dbReference type="GO" id="GO:0016706">
    <property type="term" value="F:2-oxoglutarate-dependent dioxygenase activity"/>
    <property type="evidence" value="ECO:0007669"/>
    <property type="project" value="UniProtKB-ARBA"/>
</dbReference>
<dbReference type="OrthoDB" id="506212at2"/>
<organism evidence="2 3">
    <name type="scientific">Roseimicrobium gellanilyticum</name>
    <dbReference type="NCBI Taxonomy" id="748857"/>
    <lineage>
        <taxon>Bacteria</taxon>
        <taxon>Pseudomonadati</taxon>
        <taxon>Verrucomicrobiota</taxon>
        <taxon>Verrucomicrobiia</taxon>
        <taxon>Verrucomicrobiales</taxon>
        <taxon>Verrucomicrobiaceae</taxon>
        <taxon>Roseimicrobium</taxon>
    </lineage>
</organism>
<gene>
    <name evidence="2" type="ORF">DES53_105290</name>
</gene>
<dbReference type="EMBL" id="QNRR01000005">
    <property type="protein sequence ID" value="RBP43891.1"/>
    <property type="molecule type" value="Genomic_DNA"/>
</dbReference>
<keyword evidence="2" id="KW-0560">Oxidoreductase</keyword>
<dbReference type="Pfam" id="PF05721">
    <property type="entry name" value="PhyH"/>
    <property type="match status" value="1"/>
</dbReference>
<proteinExistence type="predicted"/>
<comment type="caution">
    <text evidence="2">The sequence shown here is derived from an EMBL/GenBank/DDBJ whole genome shotgun (WGS) entry which is preliminary data.</text>
</comment>
<dbReference type="RefSeq" id="WP_113959352.1">
    <property type="nucleotide sequence ID" value="NZ_QNRR01000005.1"/>
</dbReference>
<keyword evidence="2" id="KW-0223">Dioxygenase</keyword>
<dbReference type="Proteomes" id="UP000253426">
    <property type="component" value="Unassembled WGS sequence"/>
</dbReference>
<dbReference type="InterPro" id="IPR051961">
    <property type="entry name" value="Fungal_Metabolite_Diox"/>
</dbReference>
<dbReference type="Gene3D" id="2.60.120.620">
    <property type="entry name" value="q2cbj1_9rhob like domain"/>
    <property type="match status" value="1"/>
</dbReference>
<name>A0A366HNT0_9BACT</name>
<evidence type="ECO:0000256" key="1">
    <source>
        <dbReference type="SAM" id="MobiDB-lite"/>
    </source>
</evidence>
<dbReference type="PANTHER" id="PTHR37563">
    <property type="entry name" value="PHYTANOYL-COA DIOXYGENASE FAMILY PROTEIN (AFU_ORTHOLOGUE AFUA_2G03330)"/>
    <property type="match status" value="1"/>
</dbReference>
<evidence type="ECO:0000313" key="3">
    <source>
        <dbReference type="Proteomes" id="UP000253426"/>
    </source>
</evidence>
<dbReference type="SUPFAM" id="SSF51197">
    <property type="entry name" value="Clavaminate synthase-like"/>
    <property type="match status" value="1"/>
</dbReference>
<evidence type="ECO:0000313" key="2">
    <source>
        <dbReference type="EMBL" id="RBP43891.1"/>
    </source>
</evidence>
<protein>
    <submittedName>
        <fullName evidence="2">Phytanoyl-CoA dioxygenase PhyH</fullName>
    </submittedName>
</protein>
<keyword evidence="3" id="KW-1185">Reference proteome</keyword>